<protein>
    <recommendedName>
        <fullName evidence="3">TAP42-like protein</fullName>
    </recommendedName>
</protein>
<dbReference type="EMBL" id="HBHU01006911">
    <property type="protein sequence ID" value="CAE0019158.1"/>
    <property type="molecule type" value="Transcribed_RNA"/>
</dbReference>
<dbReference type="Gene3D" id="1.25.40.540">
    <property type="entry name" value="TAP42-like family"/>
    <property type="match status" value="1"/>
</dbReference>
<dbReference type="AlphaFoldDB" id="A0A7S2Z393"/>
<name>A0A7S2Z393_9CHLO</name>
<dbReference type="GO" id="GO:0035303">
    <property type="term" value="P:regulation of dephosphorylation"/>
    <property type="evidence" value="ECO:0007669"/>
    <property type="project" value="TreeGrafter"/>
</dbReference>
<gene>
    <name evidence="2" type="ORF">CLAU1311_LOCUS4466</name>
</gene>
<accession>A0A7S2Z393</accession>
<feature type="compositionally biased region" description="Basic and acidic residues" evidence="1">
    <location>
        <begin position="288"/>
        <end position="302"/>
    </location>
</feature>
<dbReference type="PANTHER" id="PTHR10933">
    <property type="entry name" value="IMMUNOGLOBULIN-BINDING PROTEIN 1"/>
    <property type="match status" value="1"/>
</dbReference>
<proteinExistence type="predicted"/>
<dbReference type="Pfam" id="PF04177">
    <property type="entry name" value="TAP42"/>
    <property type="match status" value="1"/>
</dbReference>
<dbReference type="GO" id="GO:0005829">
    <property type="term" value="C:cytosol"/>
    <property type="evidence" value="ECO:0007669"/>
    <property type="project" value="TreeGrafter"/>
</dbReference>
<evidence type="ECO:0000256" key="1">
    <source>
        <dbReference type="SAM" id="MobiDB-lite"/>
    </source>
</evidence>
<dbReference type="PANTHER" id="PTHR10933:SF9">
    <property type="entry name" value="IMMUNOGLOBULIN-BINDING PROTEIN 1"/>
    <property type="match status" value="1"/>
</dbReference>
<feature type="compositionally biased region" description="Basic and acidic residues" evidence="1">
    <location>
        <begin position="196"/>
        <end position="207"/>
    </location>
</feature>
<evidence type="ECO:0000313" key="2">
    <source>
        <dbReference type="EMBL" id="CAE0019158.1"/>
    </source>
</evidence>
<dbReference type="GO" id="GO:0051721">
    <property type="term" value="F:protein phosphatase 2A binding"/>
    <property type="evidence" value="ECO:0007669"/>
    <property type="project" value="TreeGrafter"/>
</dbReference>
<organism evidence="2">
    <name type="scientific">Chloropicon laureae</name>
    <dbReference type="NCBI Taxonomy" id="464258"/>
    <lineage>
        <taxon>Eukaryota</taxon>
        <taxon>Viridiplantae</taxon>
        <taxon>Chlorophyta</taxon>
        <taxon>Chloropicophyceae</taxon>
        <taxon>Chloropicales</taxon>
        <taxon>Chloropicaceae</taxon>
        <taxon>Chloropicon</taxon>
    </lineage>
</organism>
<evidence type="ECO:0008006" key="3">
    <source>
        <dbReference type="Google" id="ProtNLM"/>
    </source>
</evidence>
<dbReference type="GO" id="GO:0009966">
    <property type="term" value="P:regulation of signal transduction"/>
    <property type="evidence" value="ECO:0007669"/>
    <property type="project" value="InterPro"/>
</dbReference>
<reference evidence="2" key="1">
    <citation type="submission" date="2021-01" db="EMBL/GenBank/DDBJ databases">
        <authorList>
            <person name="Corre E."/>
            <person name="Pelletier E."/>
            <person name="Niang G."/>
            <person name="Scheremetjew M."/>
            <person name="Finn R."/>
            <person name="Kale V."/>
            <person name="Holt S."/>
            <person name="Cochrane G."/>
            <person name="Meng A."/>
            <person name="Brown T."/>
            <person name="Cohen L."/>
        </authorList>
    </citation>
    <scope>NUCLEOTIDE SEQUENCE</scope>
    <source>
        <strain evidence="2">RCC856</strain>
    </source>
</reference>
<sequence length="315" mass="35416">MKNVEADVVACLRMVSTLGLFSDNESKDDITTSSMKYLLLPYYLGLCHMHADPGRGDRLERCEAAAGCFRDFVRECADKGVLEDAMKPFEERMLGDGGSGSGGGGGTPLRFSRDEKIALYRRQKELQQHMASLSRLEADEENARSLHLLRINTSAMLACQHYASLQQECELLAFQKEREKAMERSGGAQAFAAQEAARREERARQQRETFASLKSAAATLQADRERFAQGVFKPSHILPTMTVEEFGELELRRMQERERERQQQGPGQQGGRGDRCCSDDDHSEDEECVKKAREWDDFKDDNPFGSGNSKLRPCG</sequence>
<dbReference type="InterPro" id="IPR038511">
    <property type="entry name" value="TAP42/TAP46-like_sf"/>
</dbReference>
<dbReference type="InterPro" id="IPR007304">
    <property type="entry name" value="TAP46-like"/>
</dbReference>
<feature type="region of interest" description="Disordered" evidence="1">
    <location>
        <begin position="187"/>
        <end position="210"/>
    </location>
</feature>
<feature type="region of interest" description="Disordered" evidence="1">
    <location>
        <begin position="254"/>
        <end position="315"/>
    </location>
</feature>